<comment type="caution">
    <text evidence="1">The sequence shown here is derived from an EMBL/GenBank/DDBJ whole genome shotgun (WGS) entry which is preliminary data.</text>
</comment>
<proteinExistence type="predicted"/>
<dbReference type="EMBL" id="JAAIUW010000002">
    <property type="protein sequence ID" value="KAF7842567.1"/>
    <property type="molecule type" value="Genomic_DNA"/>
</dbReference>
<evidence type="ECO:0000313" key="2">
    <source>
        <dbReference type="Proteomes" id="UP000634136"/>
    </source>
</evidence>
<accession>A0A835CKP0</accession>
<gene>
    <name evidence="1" type="ORF">G2W53_004865</name>
</gene>
<organism evidence="1 2">
    <name type="scientific">Senna tora</name>
    <dbReference type="NCBI Taxonomy" id="362788"/>
    <lineage>
        <taxon>Eukaryota</taxon>
        <taxon>Viridiplantae</taxon>
        <taxon>Streptophyta</taxon>
        <taxon>Embryophyta</taxon>
        <taxon>Tracheophyta</taxon>
        <taxon>Spermatophyta</taxon>
        <taxon>Magnoliopsida</taxon>
        <taxon>eudicotyledons</taxon>
        <taxon>Gunneridae</taxon>
        <taxon>Pentapetalae</taxon>
        <taxon>rosids</taxon>
        <taxon>fabids</taxon>
        <taxon>Fabales</taxon>
        <taxon>Fabaceae</taxon>
        <taxon>Caesalpinioideae</taxon>
        <taxon>Cassia clade</taxon>
        <taxon>Senna</taxon>
    </lineage>
</organism>
<evidence type="ECO:0000313" key="1">
    <source>
        <dbReference type="EMBL" id="KAF7842567.1"/>
    </source>
</evidence>
<keyword evidence="2" id="KW-1185">Reference proteome</keyword>
<protein>
    <submittedName>
        <fullName evidence="1">Uncharacterized protein</fullName>
    </submittedName>
</protein>
<dbReference type="Proteomes" id="UP000634136">
    <property type="component" value="Unassembled WGS sequence"/>
</dbReference>
<name>A0A835CKP0_9FABA</name>
<sequence length="31" mass="3504">MASEGVQRRKYVTAATVVSVKVNIVPAYYFR</sequence>
<reference evidence="1" key="1">
    <citation type="submission" date="2020-09" db="EMBL/GenBank/DDBJ databases">
        <title>Genome-Enabled Discovery of Anthraquinone Biosynthesis in Senna tora.</title>
        <authorList>
            <person name="Kang S.-H."/>
            <person name="Pandey R.P."/>
            <person name="Lee C.-M."/>
            <person name="Sim J.-S."/>
            <person name="Jeong J.-T."/>
            <person name="Choi B.-S."/>
            <person name="Jung M."/>
            <person name="Ginzburg D."/>
            <person name="Zhao K."/>
            <person name="Won S.Y."/>
            <person name="Oh T.-J."/>
            <person name="Yu Y."/>
            <person name="Kim N.-H."/>
            <person name="Lee O.R."/>
            <person name="Lee T.-H."/>
            <person name="Bashyal P."/>
            <person name="Kim T.-S."/>
            <person name="Lee W.-H."/>
            <person name="Kawkins C."/>
            <person name="Kim C.-K."/>
            <person name="Kim J.S."/>
            <person name="Ahn B.O."/>
            <person name="Rhee S.Y."/>
            <person name="Sohng J.K."/>
        </authorList>
    </citation>
    <scope>NUCLEOTIDE SEQUENCE</scope>
    <source>
        <tissue evidence="1">Leaf</tissue>
    </source>
</reference>
<dbReference type="AlphaFoldDB" id="A0A835CKP0"/>